<sequence length="315" mass="34095">MAPLLAGVGLLVLAGLLALFVVFRSRTPRLPMDRRRPPRGPRELEASQLSRLSGVTTEAVAEFLERKGWTRRVAAALENAGIKSSPADFLILVVVGMVVAAAVGTLAGGLLLGLLFLLAAPLLAKMAVGFLTNRRKRIFADQLDNTLQLFSGSLRAGHSLLRAIDAVAKESEAPTSEELTRIVNETRLGMDLDDSMAQAAKRMGSEDFSWVAQAIGIHREVGGDLAEVLDRVAGTIRERNQIRRQVKTLSAEGKMSAYILMALPVLIAGILSLISPDYISQFLTSGFFGYAMILVALLMFSIGGFWMSRIVKITF</sequence>
<evidence type="ECO:0000256" key="3">
    <source>
        <dbReference type="ARBA" id="ARBA00022692"/>
    </source>
</evidence>
<dbReference type="Proteomes" id="UP001595797">
    <property type="component" value="Unassembled WGS sequence"/>
</dbReference>
<dbReference type="EMBL" id="JBHSIW010000007">
    <property type="protein sequence ID" value="MFC4903333.1"/>
    <property type="molecule type" value="Genomic_DNA"/>
</dbReference>
<dbReference type="InterPro" id="IPR018076">
    <property type="entry name" value="T2SS_GspF_dom"/>
</dbReference>
<keyword evidence="2" id="KW-1003">Cell membrane</keyword>
<dbReference type="InterPro" id="IPR042094">
    <property type="entry name" value="T2SS_GspF_sf"/>
</dbReference>
<accession>A0ABV9TH84</accession>
<dbReference type="Gene3D" id="1.20.81.30">
    <property type="entry name" value="Type II secretion system (T2SS), domain F"/>
    <property type="match status" value="1"/>
</dbReference>
<feature type="transmembrane region" description="Helical" evidence="6">
    <location>
        <begin position="287"/>
        <end position="307"/>
    </location>
</feature>
<keyword evidence="9" id="KW-1185">Reference proteome</keyword>
<gene>
    <name evidence="8" type="ORF">ACFPCS_07105</name>
</gene>
<feature type="transmembrane region" description="Helical" evidence="6">
    <location>
        <begin position="257"/>
        <end position="275"/>
    </location>
</feature>
<evidence type="ECO:0000256" key="1">
    <source>
        <dbReference type="ARBA" id="ARBA00004651"/>
    </source>
</evidence>
<feature type="transmembrane region" description="Helical" evidence="6">
    <location>
        <begin position="89"/>
        <end position="118"/>
    </location>
</feature>
<evidence type="ECO:0000259" key="7">
    <source>
        <dbReference type="Pfam" id="PF00482"/>
    </source>
</evidence>
<evidence type="ECO:0000256" key="4">
    <source>
        <dbReference type="ARBA" id="ARBA00022989"/>
    </source>
</evidence>
<evidence type="ECO:0000313" key="8">
    <source>
        <dbReference type="EMBL" id="MFC4903333.1"/>
    </source>
</evidence>
<keyword evidence="5 6" id="KW-0472">Membrane</keyword>
<dbReference type="RefSeq" id="WP_277550663.1">
    <property type="nucleotide sequence ID" value="NZ_JARAMH010000004.1"/>
</dbReference>
<comment type="caution">
    <text evidence="8">The sequence shown here is derived from an EMBL/GenBank/DDBJ whole genome shotgun (WGS) entry which is preliminary data.</text>
</comment>
<keyword evidence="3 6" id="KW-0812">Transmembrane</keyword>
<evidence type="ECO:0000313" key="9">
    <source>
        <dbReference type="Proteomes" id="UP001595797"/>
    </source>
</evidence>
<evidence type="ECO:0000256" key="6">
    <source>
        <dbReference type="SAM" id="Phobius"/>
    </source>
</evidence>
<comment type="subcellular location">
    <subcellularLocation>
        <location evidence="1">Cell membrane</location>
        <topology evidence="1">Multi-pass membrane protein</topology>
    </subcellularLocation>
</comment>
<reference evidence="9" key="1">
    <citation type="journal article" date="2019" name="Int. J. Syst. Evol. Microbiol.">
        <title>The Global Catalogue of Microorganisms (GCM) 10K type strain sequencing project: providing services to taxonomists for standard genome sequencing and annotation.</title>
        <authorList>
            <consortium name="The Broad Institute Genomics Platform"/>
            <consortium name="The Broad Institute Genome Sequencing Center for Infectious Disease"/>
            <person name="Wu L."/>
            <person name="Ma J."/>
        </authorList>
    </citation>
    <scope>NUCLEOTIDE SEQUENCE [LARGE SCALE GENOMIC DNA]</scope>
    <source>
        <strain evidence="9">CGMCC 4.6946</strain>
    </source>
</reference>
<proteinExistence type="predicted"/>
<dbReference type="Pfam" id="PF00482">
    <property type="entry name" value="T2SSF"/>
    <property type="match status" value="1"/>
</dbReference>
<evidence type="ECO:0000256" key="2">
    <source>
        <dbReference type="ARBA" id="ARBA00022475"/>
    </source>
</evidence>
<dbReference type="PANTHER" id="PTHR35007">
    <property type="entry name" value="INTEGRAL MEMBRANE PROTEIN-RELATED"/>
    <property type="match status" value="1"/>
</dbReference>
<protein>
    <submittedName>
        <fullName evidence="8">Type II secretion system F family protein</fullName>
    </submittedName>
</protein>
<evidence type="ECO:0000256" key="5">
    <source>
        <dbReference type="ARBA" id="ARBA00023136"/>
    </source>
</evidence>
<keyword evidence="4 6" id="KW-1133">Transmembrane helix</keyword>
<organism evidence="8 9">
    <name type="scientific">Kocuria oceani</name>
    <dbReference type="NCBI Taxonomy" id="988827"/>
    <lineage>
        <taxon>Bacteria</taxon>
        <taxon>Bacillati</taxon>
        <taxon>Actinomycetota</taxon>
        <taxon>Actinomycetes</taxon>
        <taxon>Micrococcales</taxon>
        <taxon>Micrococcaceae</taxon>
        <taxon>Kocuria</taxon>
    </lineage>
</organism>
<dbReference type="PANTHER" id="PTHR35007:SF1">
    <property type="entry name" value="PILUS ASSEMBLY PROTEIN"/>
    <property type="match status" value="1"/>
</dbReference>
<name>A0ABV9TH84_9MICC</name>
<feature type="domain" description="Type II secretion system protein GspF" evidence="7">
    <location>
        <begin position="147"/>
        <end position="271"/>
    </location>
</feature>